<proteinExistence type="predicted"/>
<evidence type="ECO:0000313" key="1">
    <source>
        <dbReference type="EMBL" id="KDQ52225.1"/>
    </source>
</evidence>
<dbReference type="AlphaFoldDB" id="A0A067PEF3"/>
<dbReference type="HOGENOM" id="CLU_408292_0_0_1"/>
<accession>A0A067PEF3</accession>
<reference evidence="2" key="1">
    <citation type="journal article" date="2014" name="Proc. Natl. Acad. Sci. U.S.A.">
        <title>Extensive sampling of basidiomycete genomes demonstrates inadequacy of the white-rot/brown-rot paradigm for wood decay fungi.</title>
        <authorList>
            <person name="Riley R."/>
            <person name="Salamov A.A."/>
            <person name="Brown D.W."/>
            <person name="Nagy L.G."/>
            <person name="Floudas D."/>
            <person name="Held B.W."/>
            <person name="Levasseur A."/>
            <person name="Lombard V."/>
            <person name="Morin E."/>
            <person name="Otillar R."/>
            <person name="Lindquist E.A."/>
            <person name="Sun H."/>
            <person name="LaButti K.M."/>
            <person name="Schmutz J."/>
            <person name="Jabbour D."/>
            <person name="Luo H."/>
            <person name="Baker S.E."/>
            <person name="Pisabarro A.G."/>
            <person name="Walton J.D."/>
            <person name="Blanchette R.A."/>
            <person name="Henrissat B."/>
            <person name="Martin F."/>
            <person name="Cullen D."/>
            <person name="Hibbett D.S."/>
            <person name="Grigoriev I.V."/>
        </authorList>
    </citation>
    <scope>NUCLEOTIDE SEQUENCE [LARGE SCALE GENOMIC DNA]</scope>
    <source>
        <strain evidence="2">MUCL 33604</strain>
    </source>
</reference>
<dbReference type="Proteomes" id="UP000027265">
    <property type="component" value="Unassembled WGS sequence"/>
</dbReference>
<gene>
    <name evidence="1" type="ORF">JAAARDRAFT_485569</name>
</gene>
<organism evidence="1 2">
    <name type="scientific">Jaapia argillacea MUCL 33604</name>
    <dbReference type="NCBI Taxonomy" id="933084"/>
    <lineage>
        <taxon>Eukaryota</taxon>
        <taxon>Fungi</taxon>
        <taxon>Dikarya</taxon>
        <taxon>Basidiomycota</taxon>
        <taxon>Agaricomycotina</taxon>
        <taxon>Agaricomycetes</taxon>
        <taxon>Agaricomycetidae</taxon>
        <taxon>Jaapiales</taxon>
        <taxon>Jaapiaceae</taxon>
        <taxon>Jaapia</taxon>
    </lineage>
</organism>
<keyword evidence="2" id="KW-1185">Reference proteome</keyword>
<evidence type="ECO:0000313" key="2">
    <source>
        <dbReference type="Proteomes" id="UP000027265"/>
    </source>
</evidence>
<dbReference type="OrthoDB" id="5121585at2759"/>
<protein>
    <submittedName>
        <fullName evidence="1">Uncharacterized protein</fullName>
    </submittedName>
</protein>
<dbReference type="InParanoid" id="A0A067PEF3"/>
<dbReference type="EMBL" id="KL197741">
    <property type="protein sequence ID" value="KDQ52225.1"/>
    <property type="molecule type" value="Genomic_DNA"/>
</dbReference>
<name>A0A067PEF3_9AGAM</name>
<sequence length="712" mass="77634">MVIASTLHFLASRLGSGRSVLKDGALGSSDHHSCLHSSPTMSNFLDVIQIQAKSSVPLYVRLADGTRPSVQKDVWNWLWIAGAPTPKNAFTAFDTTTSATVPLAVGCRFNLLASTRLYLRGLLNGLEVLSSPTPINPNGAGSGNATVTTLEIKYPLPSPIAYRGWFTWVLGDQNGTIVVTATARTHLELYAFKAPIGTAMKMWLTRGIFVNLFRAHMEVFDNRKREWTESDARRALVQSVYNSVFQYDIGMGNARYTADGFGRIFRLELYSQDLEARAAMWINCYDMAAIIQVALTLHPGYDKVRWNYMNPYGLINTTTLKGWPNPCNSPFWGGNLWSPSSYAPPNYDAGTEKQRILFNNHAFIALAVDSNPLNHSVLDATSGPHVGDERLSQYLKASIDTTTNYYARYKTRPGTVSDIDIKQAGIVSLENFPPAARSSQPLAILPGDESSVEATLDRSKVPNPDPPRFTRVNYTSLQNLATQKLSLKLVMQDVEPTASGCHSYWRFGDGESMVEISLAVVESQEAAVDAMRGVLSCISAPLDVIFPSNAGLGQRSLSVVGGGRGYILFVRDNVFVSMQGLESSEGLKEMAGLADQALKDLEVDTGGRVDGPILRGGAPTDDQPPRKVKLGEMFEVTVPVDDAGWMEASADIGVVQLVNIDKEHATFKFHAAGEGTTEIVLAFVHGETLKTTSVKVAVEVLPGKEESPMLEL</sequence>